<dbReference type="EMBL" id="VWZP01005866">
    <property type="protein sequence ID" value="NXH44350.1"/>
    <property type="molecule type" value="Genomic_DNA"/>
</dbReference>
<reference evidence="18 19" key="1">
    <citation type="submission" date="2019-09" db="EMBL/GenBank/DDBJ databases">
        <title>Bird 10,000 Genomes (B10K) Project - Family phase.</title>
        <authorList>
            <person name="Zhang G."/>
        </authorList>
    </citation>
    <scope>NUCLEOTIDE SEQUENCE [LARGE SCALE GENOMIC DNA]</scope>
    <source>
        <strain evidence="18">B10K-DU-001-34</strain>
        <tissue evidence="18">Muscle</tissue>
    </source>
</reference>
<dbReference type="GO" id="GO:0005886">
    <property type="term" value="C:plasma membrane"/>
    <property type="evidence" value="ECO:0007669"/>
    <property type="project" value="UniProtKB-SubCell"/>
</dbReference>
<dbReference type="PANTHER" id="PTHR14069:SF0">
    <property type="entry name" value="FILENSIN"/>
    <property type="match status" value="1"/>
</dbReference>
<evidence type="ECO:0000256" key="15">
    <source>
        <dbReference type="SAM" id="Coils"/>
    </source>
</evidence>
<keyword evidence="9" id="KW-0677">Repeat</keyword>
<evidence type="ECO:0000256" key="2">
    <source>
        <dbReference type="ARBA" id="ARBA00004413"/>
    </source>
</evidence>
<keyword evidence="10" id="KW-0403">Intermediate filament</keyword>
<dbReference type="GO" id="GO:0005212">
    <property type="term" value="F:structural constituent of eye lens"/>
    <property type="evidence" value="ECO:0007669"/>
    <property type="project" value="UniProtKB-KW"/>
</dbReference>
<dbReference type="FunFam" id="1.20.5.1160:FF:000009">
    <property type="entry name" value="filensin isoform X2"/>
    <property type="match status" value="1"/>
</dbReference>
<evidence type="ECO:0000256" key="3">
    <source>
        <dbReference type="ARBA" id="ARBA00004544"/>
    </source>
</evidence>
<dbReference type="InterPro" id="IPR039008">
    <property type="entry name" value="IF_rod_dom"/>
</dbReference>
<evidence type="ECO:0000256" key="14">
    <source>
        <dbReference type="ARBA" id="ARBA00031415"/>
    </source>
</evidence>
<keyword evidence="11 15" id="KW-0175">Coiled coil</keyword>
<keyword evidence="12" id="KW-0472">Membrane</keyword>
<evidence type="ECO:0000256" key="1">
    <source>
        <dbReference type="ARBA" id="ARBA00004245"/>
    </source>
</evidence>
<feature type="region of interest" description="Disordered" evidence="16">
    <location>
        <begin position="507"/>
        <end position="544"/>
    </location>
</feature>
<dbReference type="AlphaFoldDB" id="A0A7K9K2T1"/>
<dbReference type="Proteomes" id="UP000523279">
    <property type="component" value="Unassembled WGS sequence"/>
</dbReference>
<feature type="non-terminal residue" evidence="18">
    <location>
        <position position="1"/>
    </location>
</feature>
<gene>
    <name evidence="18" type="primary">Bfsp1</name>
    <name evidence="18" type="ORF">DICEXI_R08529</name>
</gene>
<feature type="region of interest" description="Disordered" evidence="16">
    <location>
        <begin position="405"/>
        <end position="426"/>
    </location>
</feature>
<keyword evidence="5" id="KW-1003">Cell membrane</keyword>
<keyword evidence="13" id="KW-0206">Cytoskeleton</keyword>
<feature type="coiled-coil region" evidence="15">
    <location>
        <begin position="42"/>
        <end position="159"/>
    </location>
</feature>
<keyword evidence="6" id="KW-0963">Cytoplasm</keyword>
<dbReference type="GO" id="GO:0070307">
    <property type="term" value="P:lens fiber cell development"/>
    <property type="evidence" value="ECO:0007669"/>
    <property type="project" value="TreeGrafter"/>
</dbReference>
<evidence type="ECO:0000256" key="4">
    <source>
        <dbReference type="ARBA" id="ARBA00019025"/>
    </source>
</evidence>
<proteinExistence type="predicted"/>
<evidence type="ECO:0000256" key="6">
    <source>
        <dbReference type="ARBA" id="ARBA00022490"/>
    </source>
</evidence>
<evidence type="ECO:0000256" key="11">
    <source>
        <dbReference type="ARBA" id="ARBA00023054"/>
    </source>
</evidence>
<evidence type="ECO:0000256" key="12">
    <source>
        <dbReference type="ARBA" id="ARBA00023136"/>
    </source>
</evidence>
<accession>A0A7K9K2T1</accession>
<dbReference type="PANTHER" id="PTHR14069">
    <property type="entry name" value="FILENSIN"/>
    <property type="match status" value="1"/>
</dbReference>
<evidence type="ECO:0000256" key="10">
    <source>
        <dbReference type="ARBA" id="ARBA00022754"/>
    </source>
</evidence>
<name>A0A7K9K2T1_9PASE</name>
<evidence type="ECO:0000256" key="9">
    <source>
        <dbReference type="ARBA" id="ARBA00022737"/>
    </source>
</evidence>
<dbReference type="SMART" id="SM01391">
    <property type="entry name" value="Filament"/>
    <property type="match status" value="1"/>
</dbReference>
<protein>
    <recommendedName>
        <fullName evidence="4">Filensin</fullName>
    </recommendedName>
    <alternativeName>
        <fullName evidence="14">Beaded filament structural protein 1</fullName>
    </alternativeName>
</protein>
<dbReference type="Pfam" id="PF00038">
    <property type="entry name" value="Filament"/>
    <property type="match status" value="1"/>
</dbReference>
<feature type="domain" description="IF rod" evidence="17">
    <location>
        <begin position="38"/>
        <end position="315"/>
    </location>
</feature>
<evidence type="ECO:0000256" key="8">
    <source>
        <dbReference type="ARBA" id="ARBA00022613"/>
    </source>
</evidence>
<keyword evidence="19" id="KW-1185">Reference proteome</keyword>
<dbReference type="Gene3D" id="1.20.5.170">
    <property type="match status" value="1"/>
</dbReference>
<dbReference type="InterPro" id="IPR042358">
    <property type="entry name" value="BFSP1"/>
</dbReference>
<evidence type="ECO:0000256" key="16">
    <source>
        <dbReference type="SAM" id="MobiDB-lite"/>
    </source>
</evidence>
<comment type="caution">
    <text evidence="18">The sequence shown here is derived from an EMBL/GenBank/DDBJ whole genome shotgun (WGS) entry which is preliminary data.</text>
</comment>
<feature type="compositionally biased region" description="Acidic residues" evidence="16">
    <location>
        <begin position="411"/>
        <end position="426"/>
    </location>
</feature>
<dbReference type="SUPFAM" id="SSF64593">
    <property type="entry name" value="Intermediate filament protein, coiled coil region"/>
    <property type="match status" value="1"/>
</dbReference>
<dbReference type="GO" id="GO:0005882">
    <property type="term" value="C:intermediate filament"/>
    <property type="evidence" value="ECO:0007669"/>
    <property type="project" value="UniProtKB-KW"/>
</dbReference>
<sequence>MYRSSFLREVRKEKYERSDAYDELRGSPEFDSLAQARGLENLQELNERFASYINRARVLEQRNAILRKQLETFQRMDELVGLDEAFAGQIEFNRQRMRELASDRAKLEREEKDAQRMLDEYRNKYRNEREYQQRLKETLERLNKEADEALLCNLELQIESQFLQDDINATKDRYKKNLMEIQTYVNVLQQIIQTTPRVSPITTGICEATERRIPVLQSQLEEYKSILCQLQAQKYKLQTETTMLEQAIKNTQESYDDEIQLYNEQIENLRKGIEEAERILEKYTTDCRQLVIYQQSLENELERYKRIIENEDSRLNSAIAGTPVTLFTQIYRPAQPQASRGRDITQAVQDIASAKPRQKALTKKIARKKELMSKDITDSHSPERMYERTLEGFDQDQMEFRHEGSVRCEPEQEGSEFDDKEMGPEDVPDGAQISKAFDKLCNIVREKIRAHKRPEADAHPKGRYVLVTGEEGREEPCILAPSIPPGGGITVSTGNGKVMNGGDVEPIPELPEPAEPPEKEKGEICERREEFELPDKQREEGKEDVLEWGKKARGKIEQIAKYPDICEPETVPSPGLISPTEPGLLREAEYEREDKQGLLFREAALPGSMSYEKVEVVESIEKFSDDRIQTYEETAMIVETMIEKTSKKKPGDKGS</sequence>
<evidence type="ECO:0000313" key="19">
    <source>
        <dbReference type="Proteomes" id="UP000523279"/>
    </source>
</evidence>
<dbReference type="GO" id="GO:0005938">
    <property type="term" value="C:cell cortex"/>
    <property type="evidence" value="ECO:0007669"/>
    <property type="project" value="UniProtKB-SubCell"/>
</dbReference>
<evidence type="ECO:0000259" key="17">
    <source>
        <dbReference type="PROSITE" id="PS51842"/>
    </source>
</evidence>
<feature type="coiled-coil region" evidence="15">
    <location>
        <begin position="252"/>
        <end position="314"/>
    </location>
</feature>
<organism evidence="18 19">
    <name type="scientific">Dicaeum eximium</name>
    <dbReference type="NCBI Taxonomy" id="667154"/>
    <lineage>
        <taxon>Eukaryota</taxon>
        <taxon>Metazoa</taxon>
        <taxon>Chordata</taxon>
        <taxon>Craniata</taxon>
        <taxon>Vertebrata</taxon>
        <taxon>Euteleostomi</taxon>
        <taxon>Archelosauria</taxon>
        <taxon>Archosauria</taxon>
        <taxon>Dinosauria</taxon>
        <taxon>Saurischia</taxon>
        <taxon>Theropoda</taxon>
        <taxon>Coelurosauria</taxon>
        <taxon>Aves</taxon>
        <taxon>Neognathae</taxon>
        <taxon>Neoaves</taxon>
        <taxon>Telluraves</taxon>
        <taxon>Australaves</taxon>
        <taxon>Passeriformes</taxon>
        <taxon>Passeroidea</taxon>
        <taxon>Dicaeidae</taxon>
        <taxon>Dicaeum</taxon>
    </lineage>
</organism>
<evidence type="ECO:0000313" key="18">
    <source>
        <dbReference type="EMBL" id="NXH44350.1"/>
    </source>
</evidence>
<evidence type="ECO:0000256" key="5">
    <source>
        <dbReference type="ARBA" id="ARBA00022475"/>
    </source>
</evidence>
<evidence type="ECO:0000256" key="7">
    <source>
        <dbReference type="ARBA" id="ARBA00022553"/>
    </source>
</evidence>
<comment type="subcellular location">
    <subcellularLocation>
        <location evidence="2">Cell membrane</location>
        <topology evidence="2">Peripheral membrane protein</topology>
        <orientation evidence="2">Cytoplasmic side</orientation>
    </subcellularLocation>
    <subcellularLocation>
        <location evidence="3">Cytoplasm</location>
        <location evidence="3">Cell cortex</location>
    </subcellularLocation>
    <subcellularLocation>
        <location evidence="1">Cytoplasm</location>
        <location evidence="1">Cytoskeleton</location>
    </subcellularLocation>
</comment>
<evidence type="ECO:0000256" key="13">
    <source>
        <dbReference type="ARBA" id="ARBA00023212"/>
    </source>
</evidence>
<keyword evidence="7" id="KW-0597">Phosphoprotein</keyword>
<dbReference type="PROSITE" id="PS51842">
    <property type="entry name" value="IF_ROD_2"/>
    <property type="match status" value="1"/>
</dbReference>
<dbReference type="Gene3D" id="1.20.5.1160">
    <property type="entry name" value="Vasodilator-stimulated phosphoprotein"/>
    <property type="match status" value="1"/>
</dbReference>
<feature type="non-terminal residue" evidence="18">
    <location>
        <position position="655"/>
    </location>
</feature>
<feature type="compositionally biased region" description="Basic and acidic residues" evidence="16">
    <location>
        <begin position="516"/>
        <end position="544"/>
    </location>
</feature>
<keyword evidence="8" id="KW-0273">Eye lens protein</keyword>